<keyword evidence="3" id="KW-1185">Reference proteome</keyword>
<dbReference type="Proteomes" id="UP001632038">
    <property type="component" value="Unassembled WGS sequence"/>
</dbReference>
<sequence length="113" mass="13631">MEVDEDDVDYEEEEEDEEEENRVHGESSGWRGACLNQRFDAWSSEFQVYKEEARSRHEEFIQRDNEARNRHAEYIRRDDDARIRQEEYLRSHKELMDALARWNADGQRGPPPS</sequence>
<name>A0ABD3B8H9_9LAMI</name>
<evidence type="ECO:0000256" key="1">
    <source>
        <dbReference type="SAM" id="MobiDB-lite"/>
    </source>
</evidence>
<reference evidence="3" key="1">
    <citation type="journal article" date="2024" name="IScience">
        <title>Strigolactones Initiate the Formation of Haustorium-like Structures in Castilleja.</title>
        <authorList>
            <person name="Buerger M."/>
            <person name="Peterson D."/>
            <person name="Chory J."/>
        </authorList>
    </citation>
    <scope>NUCLEOTIDE SEQUENCE [LARGE SCALE GENOMIC DNA]</scope>
</reference>
<protein>
    <submittedName>
        <fullName evidence="2">Uncharacterized protein</fullName>
    </submittedName>
</protein>
<feature type="compositionally biased region" description="Acidic residues" evidence="1">
    <location>
        <begin position="1"/>
        <end position="20"/>
    </location>
</feature>
<accession>A0ABD3B8H9</accession>
<feature type="region of interest" description="Disordered" evidence="1">
    <location>
        <begin position="1"/>
        <end position="30"/>
    </location>
</feature>
<gene>
    <name evidence="2" type="ORF">CASFOL_041730</name>
</gene>
<evidence type="ECO:0000313" key="3">
    <source>
        <dbReference type="Proteomes" id="UP001632038"/>
    </source>
</evidence>
<proteinExistence type="predicted"/>
<comment type="caution">
    <text evidence="2">The sequence shown here is derived from an EMBL/GenBank/DDBJ whole genome shotgun (WGS) entry which is preliminary data.</text>
</comment>
<evidence type="ECO:0000313" key="2">
    <source>
        <dbReference type="EMBL" id="KAL3613656.1"/>
    </source>
</evidence>
<dbReference type="AlphaFoldDB" id="A0ABD3B8H9"/>
<organism evidence="2 3">
    <name type="scientific">Castilleja foliolosa</name>
    <dbReference type="NCBI Taxonomy" id="1961234"/>
    <lineage>
        <taxon>Eukaryota</taxon>
        <taxon>Viridiplantae</taxon>
        <taxon>Streptophyta</taxon>
        <taxon>Embryophyta</taxon>
        <taxon>Tracheophyta</taxon>
        <taxon>Spermatophyta</taxon>
        <taxon>Magnoliopsida</taxon>
        <taxon>eudicotyledons</taxon>
        <taxon>Gunneridae</taxon>
        <taxon>Pentapetalae</taxon>
        <taxon>asterids</taxon>
        <taxon>lamiids</taxon>
        <taxon>Lamiales</taxon>
        <taxon>Orobanchaceae</taxon>
        <taxon>Pedicularideae</taxon>
        <taxon>Castillejinae</taxon>
        <taxon>Castilleja</taxon>
    </lineage>
</organism>
<dbReference type="EMBL" id="JAVIJP010000107">
    <property type="protein sequence ID" value="KAL3613656.1"/>
    <property type="molecule type" value="Genomic_DNA"/>
</dbReference>